<gene>
    <name evidence="1" type="ORF">KHM83_15700</name>
</gene>
<protein>
    <submittedName>
        <fullName evidence="1">Uncharacterized protein</fullName>
    </submittedName>
</protein>
<proteinExistence type="predicted"/>
<keyword evidence="2" id="KW-1185">Reference proteome</keyword>
<dbReference type="RefSeq" id="WP_213237991.1">
    <property type="nucleotide sequence ID" value="NZ_JAHBCL010000032.1"/>
</dbReference>
<dbReference type="Proteomes" id="UP000746471">
    <property type="component" value="Unassembled WGS sequence"/>
</dbReference>
<sequence length="57" mass="6060">MMTTKKPHQPIGENKASIKATIAANPSITLTRKSGISLQLISLFLPQTTGITRPAVS</sequence>
<name>A0ABS5PSS5_9FIRM</name>
<organism evidence="1 2">
    <name type="scientific">Fusibacter paucivorans</name>
    <dbReference type="NCBI Taxonomy" id="76009"/>
    <lineage>
        <taxon>Bacteria</taxon>
        <taxon>Bacillati</taxon>
        <taxon>Bacillota</taxon>
        <taxon>Clostridia</taxon>
        <taxon>Eubacteriales</taxon>
        <taxon>Eubacteriales Family XII. Incertae Sedis</taxon>
        <taxon>Fusibacter</taxon>
    </lineage>
</organism>
<accession>A0ABS5PSS5</accession>
<dbReference type="EMBL" id="JAHBCL010000032">
    <property type="protein sequence ID" value="MBS7528131.1"/>
    <property type="molecule type" value="Genomic_DNA"/>
</dbReference>
<evidence type="ECO:0000313" key="1">
    <source>
        <dbReference type="EMBL" id="MBS7528131.1"/>
    </source>
</evidence>
<evidence type="ECO:0000313" key="2">
    <source>
        <dbReference type="Proteomes" id="UP000746471"/>
    </source>
</evidence>
<reference evidence="1 2" key="1">
    <citation type="submission" date="2021-05" db="EMBL/GenBank/DDBJ databases">
        <title>Fusibacter ferrireducens sp. nov., an anaerobic, sulfur- and Fe-reducing bacterium isolated from the mangrove sediment.</title>
        <authorList>
            <person name="Qiu D."/>
        </authorList>
    </citation>
    <scope>NUCLEOTIDE SEQUENCE [LARGE SCALE GENOMIC DNA]</scope>
    <source>
        <strain evidence="1 2">DSM 12116</strain>
    </source>
</reference>
<comment type="caution">
    <text evidence="1">The sequence shown here is derived from an EMBL/GenBank/DDBJ whole genome shotgun (WGS) entry which is preliminary data.</text>
</comment>